<name>U6RJY2_9BACT</name>
<comment type="caution">
    <text evidence="2">The sequence shown here is derived from an EMBL/GenBank/DDBJ whole genome shotgun (WGS) entry which is preliminary data.</text>
</comment>
<dbReference type="HOGENOM" id="CLU_2165902_0_0_10"/>
<organism evidence="2 3">
    <name type="scientific">Phocaeicola massiliensis B84634 = Timone 84634 = DSM 17679 = JCM 13223</name>
    <dbReference type="NCBI Taxonomy" id="1121098"/>
    <lineage>
        <taxon>Bacteria</taxon>
        <taxon>Pseudomonadati</taxon>
        <taxon>Bacteroidota</taxon>
        <taxon>Bacteroidia</taxon>
        <taxon>Bacteroidales</taxon>
        <taxon>Bacteroidaceae</taxon>
        <taxon>Phocaeicola</taxon>
    </lineage>
</organism>
<proteinExistence type="predicted"/>
<dbReference type="Proteomes" id="UP000017831">
    <property type="component" value="Unassembled WGS sequence"/>
</dbReference>
<protein>
    <submittedName>
        <fullName evidence="2">Uncharacterized protein</fullName>
    </submittedName>
</protein>
<accession>U6RJY2</accession>
<evidence type="ECO:0000313" key="2">
    <source>
        <dbReference type="EMBL" id="EOA56825.1"/>
    </source>
</evidence>
<evidence type="ECO:0000313" key="3">
    <source>
        <dbReference type="Proteomes" id="UP000017831"/>
    </source>
</evidence>
<feature type="region of interest" description="Disordered" evidence="1">
    <location>
        <begin position="26"/>
        <end position="58"/>
    </location>
</feature>
<dbReference type="EMBL" id="AQHY01000010">
    <property type="protein sequence ID" value="EOA56825.1"/>
    <property type="molecule type" value="Genomic_DNA"/>
</dbReference>
<dbReference type="STRING" id="1121098.HMPREF1534_01016"/>
<feature type="compositionally biased region" description="Polar residues" evidence="1">
    <location>
        <begin position="37"/>
        <end position="48"/>
    </location>
</feature>
<reference evidence="2 3" key="1">
    <citation type="submission" date="2013-04" db="EMBL/GenBank/DDBJ databases">
        <title>The Genome Sequence of Bacteroides massiliensis DSM 17679.</title>
        <authorList>
            <consortium name="The Broad Institute Genomics Platform"/>
            <person name="Earl A."/>
            <person name="Ward D."/>
            <person name="Feldgarden M."/>
            <person name="Gevers D."/>
            <person name="Martens E."/>
            <person name="Fenner L."/>
            <person name="Roux V."/>
            <person name="Mallet M.N."/>
            <person name="Raoult D."/>
            <person name="Walker B."/>
            <person name="Young S."/>
            <person name="Zeng Q."/>
            <person name="Gargeya S."/>
            <person name="Fitzgerald M."/>
            <person name="Haas B."/>
            <person name="Abouelleil A."/>
            <person name="Allen A.W."/>
            <person name="Alvarado L."/>
            <person name="Arachchi H.M."/>
            <person name="Berlin A.M."/>
            <person name="Chapman S.B."/>
            <person name="Gainer-Dewar J."/>
            <person name="Goldberg J."/>
            <person name="Griggs A."/>
            <person name="Gujja S."/>
            <person name="Hansen M."/>
            <person name="Howarth C."/>
            <person name="Imamovic A."/>
            <person name="Ireland A."/>
            <person name="Larimer J."/>
            <person name="McCowan C."/>
            <person name="Murphy C."/>
            <person name="Pearson M."/>
            <person name="Poon T.W."/>
            <person name="Priest M."/>
            <person name="Roberts A."/>
            <person name="Saif S."/>
            <person name="Shea T."/>
            <person name="Sisk P."/>
            <person name="Sykes S."/>
            <person name="Wortman J."/>
            <person name="Nusbaum C."/>
            <person name="Birren B."/>
        </authorList>
    </citation>
    <scope>NUCLEOTIDE SEQUENCE [LARGE SCALE GENOMIC DNA]</scope>
    <source>
        <strain evidence="3">B84634 / Timone 84634 / DSM 17679 / JCM 13223</strain>
    </source>
</reference>
<sequence length="110" mass="12339">MRLQGVFDLPHRKKCTLKNCADSWDSMKGRPKHSSRESLWSMQGNSTRRNTDGDLRPKKSGFQVLKALTDGANWFLLLLESPLPSGSKSNSTSYGRAYTDLYSRKGKAGE</sequence>
<evidence type="ECO:0000256" key="1">
    <source>
        <dbReference type="SAM" id="MobiDB-lite"/>
    </source>
</evidence>
<dbReference type="AlphaFoldDB" id="U6RJY2"/>
<keyword evidence="3" id="KW-1185">Reference proteome</keyword>
<gene>
    <name evidence="2" type="ORF">HMPREF1534_01016</name>
</gene>